<protein>
    <submittedName>
        <fullName evidence="1">Uncharacterized protein</fullName>
    </submittedName>
</protein>
<accession>A0ABV8EMP9</accession>
<reference evidence="2" key="1">
    <citation type="journal article" date="2019" name="Int. J. Syst. Evol. Microbiol.">
        <title>The Global Catalogue of Microorganisms (GCM) 10K type strain sequencing project: providing services to taxonomists for standard genome sequencing and annotation.</title>
        <authorList>
            <consortium name="The Broad Institute Genomics Platform"/>
            <consortium name="The Broad Institute Genome Sequencing Center for Infectious Disease"/>
            <person name="Wu L."/>
            <person name="Ma J."/>
        </authorList>
    </citation>
    <scope>NUCLEOTIDE SEQUENCE [LARGE SCALE GENOMIC DNA]</scope>
    <source>
        <strain evidence="2">CECT 8551</strain>
    </source>
</reference>
<evidence type="ECO:0000313" key="2">
    <source>
        <dbReference type="Proteomes" id="UP001595766"/>
    </source>
</evidence>
<proteinExistence type="predicted"/>
<evidence type="ECO:0000313" key="1">
    <source>
        <dbReference type="EMBL" id="MFC3976608.1"/>
    </source>
</evidence>
<comment type="caution">
    <text evidence="1">The sequence shown here is derived from an EMBL/GenBank/DDBJ whole genome shotgun (WGS) entry which is preliminary data.</text>
</comment>
<name>A0ABV8EMP9_9BACT</name>
<organism evidence="1 2">
    <name type="scientific">Belliella kenyensis</name>
    <dbReference type="NCBI Taxonomy" id="1472724"/>
    <lineage>
        <taxon>Bacteria</taxon>
        <taxon>Pseudomonadati</taxon>
        <taxon>Bacteroidota</taxon>
        <taxon>Cytophagia</taxon>
        <taxon>Cytophagales</taxon>
        <taxon>Cyclobacteriaceae</taxon>
        <taxon>Belliella</taxon>
    </lineage>
</organism>
<dbReference type="RefSeq" id="WP_290295017.1">
    <property type="nucleotide sequence ID" value="NZ_JAUFQA010000001.1"/>
</dbReference>
<gene>
    <name evidence="1" type="ORF">ACFOUP_09500</name>
</gene>
<sequence length="248" mass="29091">MKTHLIILLLLFSFESFGQLSYEYKKFSRNQKFYISSKPYSNQEYDTLGRTQIFDSNDNLKWEVERYFAGETAFLSENGQKLVFIEPFSDGNKYPLRIYSQNGILKAYRTEELVDPLEGSCKYNWVYSTFYLGKPNYDSATNILLFDEYLPNKVEKLMESNNIYLTGERLNIVTCENKILFINLKDGTIANMKNDAYSYFANTKVNNEKVKFKKYPTKFKLEFGIPELRNGEPLEIALANNITKFQFI</sequence>
<dbReference type="EMBL" id="JBHSAV010000045">
    <property type="protein sequence ID" value="MFC3976608.1"/>
    <property type="molecule type" value="Genomic_DNA"/>
</dbReference>
<dbReference type="Proteomes" id="UP001595766">
    <property type="component" value="Unassembled WGS sequence"/>
</dbReference>
<keyword evidence="2" id="KW-1185">Reference proteome</keyword>